<evidence type="ECO:0000313" key="3">
    <source>
        <dbReference type="EMBL" id="GIH89041.1"/>
    </source>
</evidence>
<evidence type="ECO:0000256" key="1">
    <source>
        <dbReference type="ARBA" id="ARBA00022729"/>
    </source>
</evidence>
<protein>
    <submittedName>
        <fullName evidence="3">Spermidine/putrescine ABC transporter substrate-binding protein</fullName>
    </submittedName>
</protein>
<dbReference type="AlphaFoldDB" id="A0A8J3WIN8"/>
<reference evidence="3" key="1">
    <citation type="submission" date="2021-01" db="EMBL/GenBank/DDBJ databases">
        <title>Whole genome shotgun sequence of Planobispora rosea NBRC 15558.</title>
        <authorList>
            <person name="Komaki H."/>
            <person name="Tamura T."/>
        </authorList>
    </citation>
    <scope>NUCLEOTIDE SEQUENCE</scope>
    <source>
        <strain evidence="3">NBRC 15558</strain>
    </source>
</reference>
<dbReference type="PANTHER" id="PTHR30222:SF18">
    <property type="entry name" value="BIFUNCTIONAL POLYHYDROXYBUTYRATE SYNTHASE _ ABC TRANSPORTER PERIPLASMIC BINDING PROTEIN-RELATED"/>
    <property type="match status" value="1"/>
</dbReference>
<organism evidence="3 4">
    <name type="scientific">Planobispora rosea</name>
    <dbReference type="NCBI Taxonomy" id="35762"/>
    <lineage>
        <taxon>Bacteria</taxon>
        <taxon>Bacillati</taxon>
        <taxon>Actinomycetota</taxon>
        <taxon>Actinomycetes</taxon>
        <taxon>Streptosporangiales</taxon>
        <taxon>Streptosporangiaceae</taxon>
        <taxon>Planobispora</taxon>
    </lineage>
</organism>
<dbReference type="SUPFAM" id="SSF53850">
    <property type="entry name" value="Periplasmic binding protein-like II"/>
    <property type="match status" value="1"/>
</dbReference>
<proteinExistence type="predicted"/>
<dbReference type="Proteomes" id="UP000655044">
    <property type="component" value="Unassembled WGS sequence"/>
</dbReference>
<dbReference type="PANTHER" id="PTHR30222">
    <property type="entry name" value="SPERMIDINE/PUTRESCINE-BINDING PERIPLASMIC PROTEIN"/>
    <property type="match status" value="1"/>
</dbReference>
<keyword evidence="4" id="KW-1185">Reference proteome</keyword>
<evidence type="ECO:0000313" key="4">
    <source>
        <dbReference type="Proteomes" id="UP000655044"/>
    </source>
</evidence>
<sequence>MLAGAGTLALTACATGIDDARPVAGPGDAGKPSGTASLTPRSPASGSASPAPTPRSSGPASPTPHSSESASPAPDGGPSPTPSASIGPSEGTLRVLTFQGHVEYGGASPEVNWVTAFERDSGCRVATLDRVRTSEEMEAKLDAGAYDVISPSPDLAGALIAEGRAAPVDTALVKGYNDIPARLRELPALRSGDRVYGVPYLWGVNQVVHGGGRYGGPRALYTAGPAAIRDTPLSIADAALVLKETEPALGIDDPFQLTPEQLGAAEKLLAERDGADRVYWRDPIELIRAIAGGSVRLAQAWPYHADLFERAKRPVRTFGGVPMTGWADSWMLTAEPASPNCAYRWLNWVTSPEVQSSVAAWTGLAPANPEGCTGRARAVCDLYRLKDESWSRRVFFAARPSRDCGGLEGECTDYTDWVSRWRKLVG</sequence>
<feature type="region of interest" description="Disordered" evidence="2">
    <location>
        <begin position="18"/>
        <end position="90"/>
    </location>
</feature>
<feature type="compositionally biased region" description="Low complexity" evidence="2">
    <location>
        <begin position="40"/>
        <end position="74"/>
    </location>
</feature>
<evidence type="ECO:0000256" key="2">
    <source>
        <dbReference type="SAM" id="MobiDB-lite"/>
    </source>
</evidence>
<name>A0A8J3WIN8_PLARO</name>
<comment type="caution">
    <text evidence="3">The sequence shown here is derived from an EMBL/GenBank/DDBJ whole genome shotgun (WGS) entry which is preliminary data.</text>
</comment>
<dbReference type="EMBL" id="BOOI01000100">
    <property type="protein sequence ID" value="GIH89041.1"/>
    <property type="molecule type" value="Genomic_DNA"/>
</dbReference>
<gene>
    <name evidence="3" type="ORF">Pro02_74490</name>
</gene>
<dbReference type="Gene3D" id="3.40.190.10">
    <property type="entry name" value="Periplasmic binding protein-like II"/>
    <property type="match status" value="2"/>
</dbReference>
<keyword evidence="1" id="KW-0732">Signal</keyword>
<accession>A0A8J3WIN8</accession>